<protein>
    <submittedName>
        <fullName evidence="2">Uncharacterized protein</fullName>
    </submittedName>
</protein>
<dbReference type="Proteomes" id="UP000186817">
    <property type="component" value="Unassembled WGS sequence"/>
</dbReference>
<feature type="region of interest" description="Disordered" evidence="1">
    <location>
        <begin position="41"/>
        <end position="162"/>
    </location>
</feature>
<organism evidence="2 3">
    <name type="scientific">Symbiodinium microadriaticum</name>
    <name type="common">Dinoflagellate</name>
    <name type="synonym">Zooxanthella microadriatica</name>
    <dbReference type="NCBI Taxonomy" id="2951"/>
    <lineage>
        <taxon>Eukaryota</taxon>
        <taxon>Sar</taxon>
        <taxon>Alveolata</taxon>
        <taxon>Dinophyceae</taxon>
        <taxon>Suessiales</taxon>
        <taxon>Symbiodiniaceae</taxon>
        <taxon>Symbiodinium</taxon>
    </lineage>
</organism>
<feature type="compositionally biased region" description="Basic and acidic residues" evidence="1">
    <location>
        <begin position="74"/>
        <end position="92"/>
    </location>
</feature>
<reference evidence="2 3" key="1">
    <citation type="submission" date="2016-02" db="EMBL/GenBank/DDBJ databases">
        <title>Genome analysis of coral dinoflagellate symbionts highlights evolutionary adaptations to a symbiotic lifestyle.</title>
        <authorList>
            <person name="Aranda M."/>
            <person name="Li Y."/>
            <person name="Liew Y.J."/>
            <person name="Baumgarten S."/>
            <person name="Simakov O."/>
            <person name="Wilson M."/>
            <person name="Piel J."/>
            <person name="Ashoor H."/>
            <person name="Bougouffa S."/>
            <person name="Bajic V.B."/>
            <person name="Ryu T."/>
            <person name="Ravasi T."/>
            <person name="Bayer T."/>
            <person name="Micklem G."/>
            <person name="Kim H."/>
            <person name="Bhak J."/>
            <person name="Lajeunesse T.C."/>
            <person name="Voolstra C.R."/>
        </authorList>
    </citation>
    <scope>NUCLEOTIDE SEQUENCE [LARGE SCALE GENOMIC DNA]</scope>
    <source>
        <strain evidence="2 3">CCMP2467</strain>
    </source>
</reference>
<proteinExistence type="predicted"/>
<feature type="compositionally biased region" description="Basic and acidic residues" evidence="1">
    <location>
        <begin position="41"/>
        <end position="54"/>
    </location>
</feature>
<evidence type="ECO:0000256" key="1">
    <source>
        <dbReference type="SAM" id="MobiDB-lite"/>
    </source>
</evidence>
<feature type="compositionally biased region" description="Gly residues" evidence="1">
    <location>
        <begin position="124"/>
        <end position="133"/>
    </location>
</feature>
<name>A0A1Q9EQL4_SYMMI</name>
<dbReference type="AlphaFoldDB" id="A0A1Q9EQL4"/>
<evidence type="ECO:0000313" key="2">
    <source>
        <dbReference type="EMBL" id="OLQ09725.1"/>
    </source>
</evidence>
<evidence type="ECO:0000313" key="3">
    <source>
        <dbReference type="Proteomes" id="UP000186817"/>
    </source>
</evidence>
<accession>A0A1Q9EQL4</accession>
<comment type="caution">
    <text evidence="2">The sequence shown here is derived from an EMBL/GenBank/DDBJ whole genome shotgun (WGS) entry which is preliminary data.</text>
</comment>
<keyword evidence="3" id="KW-1185">Reference proteome</keyword>
<sequence length="194" mass="20133">MASASLRRNLEELLLTPAPSASFRGRRPRVLTSFEDDYESAYKKSQEQDEKAFDDAEGSLDSAAEESAQATEAAAKEVGKEQSGEEEAKKINDIGQTDSARCKDGCRLSNGIGKPIGPPPPEEGFGGAQGSGALGVEFPTGGPGQAPGTPGQGGQGGMDLGLTRSVEGVLACRAVEGAQDQEEDSEDQVLKLCS</sequence>
<feature type="compositionally biased region" description="Gly residues" evidence="1">
    <location>
        <begin position="141"/>
        <end position="159"/>
    </location>
</feature>
<dbReference type="OrthoDB" id="10548738at2759"/>
<gene>
    <name evidence="2" type="ORF">AK812_SmicGene6614</name>
</gene>
<dbReference type="EMBL" id="LSRX01000091">
    <property type="protein sequence ID" value="OLQ09725.1"/>
    <property type="molecule type" value="Genomic_DNA"/>
</dbReference>